<dbReference type="InterPro" id="IPR035901">
    <property type="entry name" value="GIY-YIG_endonuc_sf"/>
</dbReference>
<sequence>MVLTAIILNTVQDIELFFRKIIIFIPEKTLTMKGFLYILLCSDGSYYTGSTNNLECRLAQHQSGKGANHTKKRLPVRLVYYEEYDRIDLAFCREKQIQGWSRRKKEALIKGMPELLPELAIAYRDLRESDA</sequence>
<dbReference type="SUPFAM" id="SSF82771">
    <property type="entry name" value="GIY-YIG endonuclease"/>
    <property type="match status" value="1"/>
</dbReference>
<dbReference type="InterPro" id="IPR050190">
    <property type="entry name" value="UPF0213_domain"/>
</dbReference>
<protein>
    <submittedName>
        <fullName evidence="3">GIY-YIG nuclease family protein</fullName>
    </submittedName>
</protein>
<evidence type="ECO:0000256" key="1">
    <source>
        <dbReference type="ARBA" id="ARBA00007435"/>
    </source>
</evidence>
<reference evidence="3 4" key="1">
    <citation type="submission" date="2024-04" db="EMBL/GenBank/DDBJ databases">
        <title>Genome sequencing and assembly of rice foliar adapted Chryseobacterium endophyticum OsEnb-ALM-A6.</title>
        <authorList>
            <person name="Kumar S."/>
            <person name="Javed M."/>
            <person name="Chouhan V."/>
            <person name="Charishma K."/>
            <person name="Patel A."/>
            <person name="Kumar M."/>
            <person name="Sahu K.P."/>
            <person name="Kumar A."/>
        </authorList>
    </citation>
    <scope>NUCLEOTIDE SEQUENCE [LARGE SCALE GENOMIC DNA]</scope>
    <source>
        <strain evidence="3 4">OsEnb-ALM-A6</strain>
    </source>
</reference>
<dbReference type="EMBL" id="CP154834">
    <property type="protein sequence ID" value="XAO73331.1"/>
    <property type="molecule type" value="Genomic_DNA"/>
</dbReference>
<dbReference type="Proteomes" id="UP001463665">
    <property type="component" value="Chromosome"/>
</dbReference>
<evidence type="ECO:0000313" key="3">
    <source>
        <dbReference type="EMBL" id="XAO73331.1"/>
    </source>
</evidence>
<gene>
    <name evidence="3" type="ORF">AAFP95_16405</name>
</gene>
<evidence type="ECO:0000259" key="2">
    <source>
        <dbReference type="PROSITE" id="PS50164"/>
    </source>
</evidence>
<dbReference type="PANTHER" id="PTHR34477">
    <property type="entry name" value="UPF0213 PROTEIN YHBQ"/>
    <property type="match status" value="1"/>
</dbReference>
<organism evidence="3 4">
    <name type="scientific">Chryseobacterium endophyticum</name>
    <dbReference type="NCBI Taxonomy" id="1854762"/>
    <lineage>
        <taxon>Bacteria</taxon>
        <taxon>Pseudomonadati</taxon>
        <taxon>Bacteroidota</taxon>
        <taxon>Flavobacteriia</taxon>
        <taxon>Flavobacteriales</taxon>
        <taxon>Weeksellaceae</taxon>
        <taxon>Chryseobacterium group</taxon>
        <taxon>Chryseobacterium</taxon>
    </lineage>
</organism>
<evidence type="ECO:0000313" key="4">
    <source>
        <dbReference type="Proteomes" id="UP001463665"/>
    </source>
</evidence>
<comment type="similarity">
    <text evidence="1">Belongs to the UPF0213 family.</text>
</comment>
<dbReference type="PROSITE" id="PS50164">
    <property type="entry name" value="GIY_YIG"/>
    <property type="match status" value="1"/>
</dbReference>
<dbReference type="Gene3D" id="3.40.1440.10">
    <property type="entry name" value="GIY-YIG endonuclease"/>
    <property type="match status" value="1"/>
</dbReference>
<feature type="domain" description="GIY-YIG" evidence="2">
    <location>
        <begin position="32"/>
        <end position="107"/>
    </location>
</feature>
<dbReference type="PANTHER" id="PTHR34477:SF1">
    <property type="entry name" value="UPF0213 PROTEIN YHBQ"/>
    <property type="match status" value="1"/>
</dbReference>
<dbReference type="Pfam" id="PF01541">
    <property type="entry name" value="GIY-YIG"/>
    <property type="match status" value="1"/>
</dbReference>
<proteinExistence type="inferred from homology"/>
<dbReference type="CDD" id="cd10456">
    <property type="entry name" value="GIY-YIG_UPF0213"/>
    <property type="match status" value="1"/>
</dbReference>
<name>A0AAU6WLR0_9FLAO</name>
<keyword evidence="4" id="KW-1185">Reference proteome</keyword>
<dbReference type="InterPro" id="IPR000305">
    <property type="entry name" value="GIY-YIG_endonuc"/>
</dbReference>
<accession>A0AAU6WLR0</accession>
<dbReference type="RefSeq" id="WP_345765850.1">
    <property type="nucleotide sequence ID" value="NZ_CP154834.1"/>
</dbReference>
<dbReference type="SMART" id="SM00465">
    <property type="entry name" value="GIYc"/>
    <property type="match status" value="1"/>
</dbReference>
<dbReference type="AlphaFoldDB" id="A0AAU6WLR0"/>